<evidence type="ECO:0000259" key="2">
    <source>
        <dbReference type="Pfam" id="PF10907"/>
    </source>
</evidence>
<evidence type="ECO:0000313" key="3">
    <source>
        <dbReference type="EMBL" id="QCL82526.1"/>
    </source>
</evidence>
<geneLocation type="plasmid" evidence="4">
    <name>patcfbp5877a</name>
</geneLocation>
<dbReference type="Pfam" id="PF10907">
    <property type="entry name" value="DUF2749"/>
    <property type="match status" value="1"/>
</dbReference>
<reference evidence="3 4" key="1">
    <citation type="submission" date="2019-04" db="EMBL/GenBank/DDBJ databases">
        <title>Complete genome sequence of Agrobacterium tumefaciens CFBP5877.</title>
        <authorList>
            <person name="Huang Y.-Y."/>
            <person name="Chiang H.-Y."/>
            <person name="Chou L."/>
            <person name="Lai E.-M."/>
            <person name="Kuo C.-H."/>
        </authorList>
    </citation>
    <scope>NUCLEOTIDE SEQUENCE [LARGE SCALE GENOMIC DNA]</scope>
    <source>
        <strain evidence="3 4">CFBP5877</strain>
        <plasmid evidence="4">patcfbp5877a</plasmid>
    </source>
</reference>
<evidence type="ECO:0000256" key="1">
    <source>
        <dbReference type="SAM" id="MobiDB-lite"/>
    </source>
</evidence>
<keyword evidence="3" id="KW-0614">Plasmid</keyword>
<proteinExistence type="predicted"/>
<evidence type="ECO:0000313" key="4">
    <source>
        <dbReference type="Proteomes" id="UP000298579"/>
    </source>
</evidence>
<sequence length="75" mass="7977">MSPRLITIVALVAVVSAAGASAITWIIVRPEPLSGSGGIATGSSANEEQRRHREQFFGGDTSRGIRGGQEMKPRW</sequence>
<protein>
    <submittedName>
        <fullName evidence="3">Entry exclusion protein TrbK</fullName>
    </submittedName>
</protein>
<gene>
    <name evidence="3" type="primary">trbK</name>
    <name evidence="3" type="ORF">CFBP5877_25800</name>
</gene>
<dbReference type="InterPro" id="IPR024475">
    <property type="entry name" value="TrbJ/K_C"/>
</dbReference>
<dbReference type="AlphaFoldDB" id="A0AAE6BGM8"/>
<dbReference type="InterPro" id="IPR020065">
    <property type="entry name" value="Conjugal_tfr_protein_TrbK"/>
</dbReference>
<feature type="domain" description="Type IV conjugative transfer protein TrbJ/K C-terminal" evidence="2">
    <location>
        <begin position="1"/>
        <end position="75"/>
    </location>
</feature>
<accession>A0AAE6BGM8</accession>
<feature type="region of interest" description="Disordered" evidence="1">
    <location>
        <begin position="36"/>
        <end position="75"/>
    </location>
</feature>
<dbReference type="EMBL" id="CP039899">
    <property type="protein sequence ID" value="QCL82526.1"/>
    <property type="molecule type" value="Genomic_DNA"/>
</dbReference>
<name>A0AAE6BGM8_AGRTU</name>
<dbReference type="Proteomes" id="UP000298579">
    <property type="component" value="Plasmid pAtCFBP5877a"/>
</dbReference>
<dbReference type="NCBIfam" id="TIGR04361">
    <property type="entry name" value="TrbK_Ti"/>
    <property type="match status" value="1"/>
</dbReference>
<organism evidence="3 4">
    <name type="scientific">Agrobacterium tumefaciens</name>
    <dbReference type="NCBI Taxonomy" id="358"/>
    <lineage>
        <taxon>Bacteria</taxon>
        <taxon>Pseudomonadati</taxon>
        <taxon>Pseudomonadota</taxon>
        <taxon>Alphaproteobacteria</taxon>
        <taxon>Hyphomicrobiales</taxon>
        <taxon>Rhizobiaceae</taxon>
        <taxon>Rhizobium/Agrobacterium group</taxon>
        <taxon>Agrobacterium</taxon>
        <taxon>Agrobacterium tumefaciens complex</taxon>
    </lineage>
</organism>
<dbReference type="RefSeq" id="WP_080830551.1">
    <property type="nucleotide sequence ID" value="NZ_CP039890.1"/>
</dbReference>